<dbReference type="GO" id="GO:0051087">
    <property type="term" value="F:protein-folding chaperone binding"/>
    <property type="evidence" value="ECO:0007669"/>
    <property type="project" value="InterPro"/>
</dbReference>
<dbReference type="SUPFAM" id="SSF51064">
    <property type="entry name" value="Head domain of nucleotide exchange factor GrpE"/>
    <property type="match status" value="1"/>
</dbReference>
<protein>
    <recommendedName>
        <fullName evidence="2 3">Protein GrpE</fullName>
    </recommendedName>
    <alternativeName>
        <fullName evidence="2">HSP-70 cofactor</fullName>
    </alternativeName>
</protein>
<comment type="function">
    <text evidence="2 3">Participates actively in the response to hyperosmotic and heat shock by preventing the aggregation of stress-denatured proteins, in association with DnaK and GrpE. It is the nucleotide exchange factor for DnaK and may function as a thermosensor. Unfolded proteins bind initially to DnaJ; upon interaction with the DnaJ-bound protein, DnaK hydrolyzes its bound ATP, resulting in the formation of a stable complex. GrpE releases ADP from DnaK; ATP binding to DnaK triggers the release of the substrate protein, thus completing the reaction cycle. Several rounds of ATP-dependent interactions between DnaJ, DnaK and GrpE are required for fully efficient folding.</text>
</comment>
<accession>A0A975GIB0</accession>
<keyword evidence="2" id="KW-0963">Cytoplasm</keyword>
<comment type="subcellular location">
    <subcellularLocation>
        <location evidence="2">Cytoplasm</location>
    </subcellularLocation>
</comment>
<dbReference type="PANTHER" id="PTHR21237:SF23">
    <property type="entry name" value="GRPE PROTEIN HOMOLOG, MITOCHONDRIAL"/>
    <property type="match status" value="1"/>
</dbReference>
<dbReference type="PANTHER" id="PTHR21237">
    <property type="entry name" value="GRPE PROTEIN"/>
    <property type="match status" value="1"/>
</dbReference>
<dbReference type="EMBL" id="CP061799">
    <property type="protein sequence ID" value="QTA82139.1"/>
    <property type="molecule type" value="Genomic_DNA"/>
</dbReference>
<keyword evidence="5" id="KW-1185">Reference proteome</keyword>
<dbReference type="HAMAP" id="MF_01151">
    <property type="entry name" value="GrpE"/>
    <property type="match status" value="1"/>
</dbReference>
<dbReference type="AlphaFoldDB" id="A0A975GIB0"/>
<dbReference type="Gene3D" id="2.30.22.10">
    <property type="entry name" value="Head domain of nucleotide exchange factor GrpE"/>
    <property type="match status" value="1"/>
</dbReference>
<dbReference type="InterPro" id="IPR000740">
    <property type="entry name" value="GrpE"/>
</dbReference>
<keyword evidence="2 3" id="KW-0346">Stress response</keyword>
<reference evidence="4" key="1">
    <citation type="journal article" date="2021" name="Microb. Physiol.">
        <title>Proteogenomic Insights into the Physiology of Marine, Sulfate-Reducing, Filamentous Desulfonema limicola and Desulfonema magnum.</title>
        <authorList>
            <person name="Schnaars V."/>
            <person name="Wohlbrand L."/>
            <person name="Scheve S."/>
            <person name="Hinrichs C."/>
            <person name="Reinhardt R."/>
            <person name="Rabus R."/>
        </authorList>
    </citation>
    <scope>NUCLEOTIDE SEQUENCE</scope>
    <source>
        <strain evidence="4">5ac10</strain>
    </source>
</reference>
<dbReference type="GO" id="GO:0051082">
    <property type="term" value="F:unfolded protein binding"/>
    <property type="evidence" value="ECO:0007669"/>
    <property type="project" value="TreeGrafter"/>
</dbReference>
<evidence type="ECO:0000313" key="4">
    <source>
        <dbReference type="EMBL" id="QTA82139.1"/>
    </source>
</evidence>
<evidence type="ECO:0000256" key="2">
    <source>
        <dbReference type="HAMAP-Rule" id="MF_01151"/>
    </source>
</evidence>
<dbReference type="GO" id="GO:0005737">
    <property type="term" value="C:cytoplasm"/>
    <property type="evidence" value="ECO:0007669"/>
    <property type="project" value="UniProtKB-SubCell"/>
</dbReference>
<name>A0A975GIB0_9BACT</name>
<evidence type="ECO:0000313" key="5">
    <source>
        <dbReference type="Proteomes" id="UP000663720"/>
    </source>
</evidence>
<dbReference type="Proteomes" id="UP000663720">
    <property type="component" value="Chromosome"/>
</dbReference>
<dbReference type="KEGG" id="dli:dnl_45060"/>
<proteinExistence type="inferred from homology"/>
<gene>
    <name evidence="2" type="primary">grpE</name>
    <name evidence="4" type="ORF">dnl_45060</name>
</gene>
<dbReference type="Pfam" id="PF01025">
    <property type="entry name" value="GrpE"/>
    <property type="match status" value="1"/>
</dbReference>
<sequence>MQRYMSYSNLKKTADIIYSRSAKFLKWSWSFLKDKFLIPFAKFTIKFLSNRLSGETKALTHCEWKETVLADFRTWLSDIPDFARPSNIETAPDSCDLYTLLSEFSALRQEINIQNREQNKSIKTLEKIISSYDKSREVIMEMTGELVDFKEKTLLALKEKDMIISQAIAKGDEQVRTAAEKRTILPFLDIRDALIRGLKAGEELLQSKTYFSSMPKGIEGITEGYEMAIRRFDRSLEQVGVYPVNAKGKPFDPKIMRAVDQQLVDESQKGIVLEEQLSGFIYGEEVIRTAEVVVGR</sequence>
<keyword evidence="1 2" id="KW-0143">Chaperone</keyword>
<dbReference type="GO" id="GO:0042803">
    <property type="term" value="F:protein homodimerization activity"/>
    <property type="evidence" value="ECO:0007669"/>
    <property type="project" value="InterPro"/>
</dbReference>
<dbReference type="InterPro" id="IPR009012">
    <property type="entry name" value="GrpE_head"/>
</dbReference>
<dbReference type="GO" id="GO:0000774">
    <property type="term" value="F:adenyl-nucleotide exchange factor activity"/>
    <property type="evidence" value="ECO:0007669"/>
    <property type="project" value="InterPro"/>
</dbReference>
<dbReference type="GO" id="GO:0006457">
    <property type="term" value="P:protein folding"/>
    <property type="evidence" value="ECO:0007669"/>
    <property type="project" value="InterPro"/>
</dbReference>
<evidence type="ECO:0000256" key="3">
    <source>
        <dbReference type="RuleBase" id="RU000639"/>
    </source>
</evidence>
<evidence type="ECO:0000256" key="1">
    <source>
        <dbReference type="ARBA" id="ARBA00023186"/>
    </source>
</evidence>
<comment type="similarity">
    <text evidence="2">Belongs to the GrpE family.</text>
</comment>
<organism evidence="4 5">
    <name type="scientific">Desulfonema limicola</name>
    <dbReference type="NCBI Taxonomy" id="45656"/>
    <lineage>
        <taxon>Bacteria</taxon>
        <taxon>Pseudomonadati</taxon>
        <taxon>Thermodesulfobacteriota</taxon>
        <taxon>Desulfobacteria</taxon>
        <taxon>Desulfobacterales</taxon>
        <taxon>Desulfococcaceae</taxon>
        <taxon>Desulfonema</taxon>
    </lineage>
</organism>
<dbReference type="PROSITE" id="PS01071">
    <property type="entry name" value="GRPE"/>
    <property type="match status" value="1"/>
</dbReference>
<comment type="subunit">
    <text evidence="2">Homodimer.</text>
</comment>